<dbReference type="EMBL" id="BK014805">
    <property type="protein sequence ID" value="DAD76581.1"/>
    <property type="molecule type" value="Genomic_DNA"/>
</dbReference>
<accession>A0A8S5M2R7</accession>
<protein>
    <submittedName>
        <fullName evidence="1">Uncharacterized protein</fullName>
    </submittedName>
</protein>
<evidence type="ECO:0000313" key="1">
    <source>
        <dbReference type="EMBL" id="DAD76581.1"/>
    </source>
</evidence>
<proteinExistence type="predicted"/>
<sequence>MTSSVNSYILYYINEVNTMAIFIPHIKGCDDANVIYT</sequence>
<organism evidence="1">
    <name type="scientific">Siphoviridae sp. ctOkv13</name>
    <dbReference type="NCBI Taxonomy" id="2826314"/>
    <lineage>
        <taxon>Viruses</taxon>
        <taxon>Duplodnaviria</taxon>
        <taxon>Heunggongvirae</taxon>
        <taxon>Uroviricota</taxon>
        <taxon>Caudoviricetes</taxon>
    </lineage>
</organism>
<reference evidence="1" key="1">
    <citation type="journal article" date="2021" name="Proc. Natl. Acad. Sci. U.S.A.">
        <title>A Catalog of Tens of Thousands of Viruses from Human Metagenomes Reveals Hidden Associations with Chronic Diseases.</title>
        <authorList>
            <person name="Tisza M.J."/>
            <person name="Buck C.B."/>
        </authorList>
    </citation>
    <scope>NUCLEOTIDE SEQUENCE</scope>
    <source>
        <strain evidence="1">CtOkv13</strain>
    </source>
</reference>
<name>A0A8S5M2R7_9CAUD</name>